<comment type="caution">
    <text evidence="10">The sequence shown here is derived from an EMBL/GenBank/DDBJ whole genome shotgun (WGS) entry which is preliminary data.</text>
</comment>
<feature type="transmembrane region" description="Helical" evidence="8">
    <location>
        <begin position="174"/>
        <end position="192"/>
    </location>
</feature>
<comment type="caution">
    <text evidence="8">Lacks conserved residue(s) required for the propagation of feature annotation.</text>
</comment>
<reference evidence="10 11" key="1">
    <citation type="journal article" date="2014" name="PLoS Genet.">
        <title>Phylogenetically driven sequencing of extremely halophilic archaea reveals strategies for static and dynamic osmo-response.</title>
        <authorList>
            <person name="Becker E.A."/>
            <person name="Seitzer P.M."/>
            <person name="Tritt A."/>
            <person name="Larsen D."/>
            <person name="Krusor M."/>
            <person name="Yao A.I."/>
            <person name="Wu D."/>
            <person name="Madern D."/>
            <person name="Eisen J.A."/>
            <person name="Darling A.E."/>
            <person name="Facciotti M.T."/>
        </authorList>
    </citation>
    <scope>NUCLEOTIDE SEQUENCE [LARGE SCALE GENOMIC DNA]</scope>
    <source>
        <strain evidence="10 11">JCM 13560</strain>
    </source>
</reference>
<keyword evidence="11" id="KW-1185">Reference proteome</keyword>
<evidence type="ECO:0000313" key="11">
    <source>
        <dbReference type="Proteomes" id="UP000011575"/>
    </source>
</evidence>
<feature type="transmembrane region" description="Helical" evidence="8">
    <location>
        <begin position="256"/>
        <end position="276"/>
    </location>
</feature>
<feature type="transmembrane region" description="Helical" evidence="8">
    <location>
        <begin position="58"/>
        <end position="76"/>
    </location>
</feature>
<dbReference type="PANTHER" id="PTHR43470:SF5">
    <property type="entry name" value="PHOSPHATE TRANSPORT SYSTEM PERMEASE PROTEIN PSTA"/>
    <property type="match status" value="1"/>
</dbReference>
<dbReference type="InterPro" id="IPR000515">
    <property type="entry name" value="MetI-like"/>
</dbReference>
<feature type="transmembrane region" description="Helical" evidence="8">
    <location>
        <begin position="88"/>
        <end position="109"/>
    </location>
</feature>
<evidence type="ECO:0000256" key="6">
    <source>
        <dbReference type="ARBA" id="ARBA00022989"/>
    </source>
</evidence>
<feature type="domain" description="ABC transmembrane type-1" evidence="9">
    <location>
        <begin position="367"/>
        <end position="579"/>
    </location>
</feature>
<keyword evidence="3" id="KW-0813">Transport</keyword>
<evidence type="ECO:0000313" key="10">
    <source>
        <dbReference type="EMBL" id="EMA65153.1"/>
    </source>
</evidence>
<dbReference type="PANTHER" id="PTHR43470">
    <property type="entry name" value="PHOSPHATE TRANSPORT SYSTEM PERMEASE PROTEIN PSTA-RELATED"/>
    <property type="match status" value="1"/>
</dbReference>
<feature type="transmembrane region" description="Helical" evidence="8">
    <location>
        <begin position="413"/>
        <end position="432"/>
    </location>
</feature>
<feature type="transmembrane region" description="Helical" evidence="8">
    <location>
        <begin position="149"/>
        <end position="168"/>
    </location>
</feature>
<evidence type="ECO:0000256" key="4">
    <source>
        <dbReference type="ARBA" id="ARBA00022475"/>
    </source>
</evidence>
<dbReference type="Pfam" id="PF00528">
    <property type="entry name" value="BPD_transp_1"/>
    <property type="match status" value="1"/>
</dbReference>
<keyword evidence="7 8" id="KW-0472">Membrane</keyword>
<dbReference type="InterPro" id="IPR035906">
    <property type="entry name" value="MetI-like_sf"/>
</dbReference>
<dbReference type="GO" id="GO:0035435">
    <property type="term" value="P:phosphate ion transmembrane transport"/>
    <property type="evidence" value="ECO:0007669"/>
    <property type="project" value="InterPro"/>
</dbReference>
<dbReference type="CDD" id="cd06261">
    <property type="entry name" value="TM_PBP2"/>
    <property type="match status" value="1"/>
</dbReference>
<dbReference type="SUPFAM" id="SSF161098">
    <property type="entry name" value="MetI-like"/>
    <property type="match status" value="1"/>
</dbReference>
<dbReference type="STRING" id="1230454.C461_14965"/>
<evidence type="ECO:0000256" key="8">
    <source>
        <dbReference type="RuleBase" id="RU363043"/>
    </source>
</evidence>
<keyword evidence="4 8" id="KW-1003">Cell membrane</keyword>
<dbReference type="NCBIfam" id="TIGR00974">
    <property type="entry name" value="3a0107s02c"/>
    <property type="match status" value="1"/>
</dbReference>
<dbReference type="EMBL" id="AOJI01000035">
    <property type="protein sequence ID" value="EMA65153.1"/>
    <property type="molecule type" value="Genomic_DNA"/>
</dbReference>
<dbReference type="PATRIC" id="fig|1230454.4.peg.3012"/>
<feature type="transmembrane region" description="Helical" evidence="8">
    <location>
        <begin position="556"/>
        <end position="582"/>
    </location>
</feature>
<accession>M0P5Q7</accession>
<evidence type="ECO:0000256" key="1">
    <source>
        <dbReference type="ARBA" id="ARBA00004651"/>
    </source>
</evidence>
<feature type="transmembrane region" description="Helical" evidence="8">
    <location>
        <begin position="438"/>
        <end position="460"/>
    </location>
</feature>
<evidence type="ECO:0000259" key="9">
    <source>
        <dbReference type="PROSITE" id="PS50928"/>
    </source>
</evidence>
<feature type="transmembrane region" description="Helical" evidence="8">
    <location>
        <begin position="115"/>
        <end position="137"/>
    </location>
</feature>
<feature type="transmembrane region" description="Helical" evidence="8">
    <location>
        <begin position="363"/>
        <end position="392"/>
    </location>
</feature>
<name>M0P5Q7_9EURY</name>
<comment type="similarity">
    <text evidence="2 8">Belongs to the binding-protein-dependent transport system permease family. CysTW subfamily.</text>
</comment>
<dbReference type="OrthoDB" id="11402at2157"/>
<dbReference type="Proteomes" id="UP000011575">
    <property type="component" value="Unassembled WGS sequence"/>
</dbReference>
<dbReference type="RefSeq" id="WP_008002621.1">
    <property type="nucleotide sequence ID" value="NZ_AOJI01000035.1"/>
</dbReference>
<evidence type="ECO:0000256" key="5">
    <source>
        <dbReference type="ARBA" id="ARBA00022692"/>
    </source>
</evidence>
<gene>
    <name evidence="10" type="ORF">C461_14965</name>
</gene>
<evidence type="ECO:0000256" key="3">
    <source>
        <dbReference type="ARBA" id="ARBA00022448"/>
    </source>
</evidence>
<proteinExistence type="inferred from homology"/>
<dbReference type="Gene3D" id="1.10.3720.10">
    <property type="entry name" value="MetI-like"/>
    <property type="match status" value="1"/>
</dbReference>
<comment type="subcellular location">
    <subcellularLocation>
        <location evidence="1 8">Cell membrane</location>
        <topology evidence="1 8">Multi-pass membrane protein</topology>
    </subcellularLocation>
</comment>
<feature type="transmembrane region" description="Helical" evidence="8">
    <location>
        <begin position="314"/>
        <end position="338"/>
    </location>
</feature>
<dbReference type="GO" id="GO:0005315">
    <property type="term" value="F:phosphate transmembrane transporter activity"/>
    <property type="evidence" value="ECO:0007669"/>
    <property type="project" value="InterPro"/>
</dbReference>
<feature type="transmembrane region" description="Helical" evidence="8">
    <location>
        <begin position="204"/>
        <end position="223"/>
    </location>
</feature>
<feature type="transmembrane region" description="Helical" evidence="8">
    <location>
        <begin position="24"/>
        <end position="46"/>
    </location>
</feature>
<dbReference type="PROSITE" id="PS50928">
    <property type="entry name" value="ABC_TM1"/>
    <property type="match status" value="1"/>
</dbReference>
<protein>
    <recommendedName>
        <fullName evidence="8">Phosphate transport system permease protein PstA</fullName>
    </recommendedName>
</protein>
<dbReference type="InterPro" id="IPR005672">
    <property type="entry name" value="Phosphate_PstA"/>
</dbReference>
<sequence>MGTDNAHAGGFGEVSRVRGIVFEYLSLGASVLGIFALAVLLVYVTIDAFDLANASPEWLLTYFVTLVVPYLAFCLYSANDRTLTRRTLGVLGGGLVATAVVFTAIETVVRPIPRLTWQLAYLFVVALPLTGYVTYVGSRGRVGQVGFGLLGRLIGGTAIGLALGILFLVFDPRLWFLAYTLGFVPAAAAYGYGRLRSAPRAITAAIPIGLLGTVAAVALRSVVDTYPTTVLIYLWTLAIPIALAGALVAADRGGRIAAAAVGGAPLALAAAVGLFGEAAGLGIGGPNALLVLTLAGVPTAVFLHRVADVGEGAVGLALPVLLAVGALAGALLVEAWGVPAPDPWLNGMFVTEAPSRTPEDAGLYPAIVGSVIIIAMVALLSFALGVGTSVFLEEYTAGSGTVGSLTRLLQINIANLAAIPSVVYGLLGLGLFANLLGLGFGTAVTVSLTLSLLILPITIISAQEAIRSVPDDLRRGSDAMGATRWQTTKNVVLPEAFPGILTGTILALGRAIGETAPLIMVGAATTVFSPPSSLFSKFSAMPMQIYAWAGFPQAEFRYGVVAAGVITLLIILVGMNGTAILLRNRAERGH</sequence>
<evidence type="ECO:0000256" key="2">
    <source>
        <dbReference type="ARBA" id="ARBA00007069"/>
    </source>
</evidence>
<feature type="transmembrane region" description="Helical" evidence="8">
    <location>
        <begin position="288"/>
        <end position="307"/>
    </location>
</feature>
<feature type="transmembrane region" description="Helical" evidence="8">
    <location>
        <begin position="229"/>
        <end position="249"/>
    </location>
</feature>
<dbReference type="AlphaFoldDB" id="M0P5Q7"/>
<keyword evidence="6 8" id="KW-1133">Transmembrane helix</keyword>
<keyword evidence="5 8" id="KW-0812">Transmembrane</keyword>
<dbReference type="GO" id="GO:0005886">
    <property type="term" value="C:plasma membrane"/>
    <property type="evidence" value="ECO:0007669"/>
    <property type="project" value="UniProtKB-SubCell"/>
</dbReference>
<organism evidence="10 11">
    <name type="scientific">Halorubrum aidingense JCM 13560</name>
    <dbReference type="NCBI Taxonomy" id="1230454"/>
    <lineage>
        <taxon>Archaea</taxon>
        <taxon>Methanobacteriati</taxon>
        <taxon>Methanobacteriota</taxon>
        <taxon>Stenosarchaea group</taxon>
        <taxon>Halobacteria</taxon>
        <taxon>Halobacteriales</taxon>
        <taxon>Haloferacaceae</taxon>
        <taxon>Halorubrum</taxon>
    </lineage>
</organism>
<evidence type="ECO:0000256" key="7">
    <source>
        <dbReference type="ARBA" id="ARBA00023136"/>
    </source>
</evidence>